<evidence type="ECO:0000259" key="4">
    <source>
        <dbReference type="SMART" id="SM00470"/>
    </source>
</evidence>
<dbReference type="KEGG" id="man:A11S_26"/>
<evidence type="ECO:0000313" key="5">
    <source>
        <dbReference type="EMBL" id="AGH96864.1"/>
    </source>
</evidence>
<evidence type="ECO:0000256" key="2">
    <source>
        <dbReference type="ARBA" id="ARBA00022829"/>
    </source>
</evidence>
<dbReference type="InterPro" id="IPR004437">
    <property type="entry name" value="ParB/RepB/Spo0J"/>
</dbReference>
<dbReference type="SUPFAM" id="SSF110849">
    <property type="entry name" value="ParB/Sulfiredoxin"/>
    <property type="match status" value="1"/>
</dbReference>
<protein>
    <submittedName>
        <fullName evidence="5">Chromosome (Plasmid) partitioning protein ParB / Stage 0 sporulation protein J</fullName>
    </submittedName>
</protein>
<dbReference type="InterPro" id="IPR036086">
    <property type="entry name" value="ParB/Sulfiredoxin_sf"/>
</dbReference>
<organism evidence="5 6">
    <name type="scientific">Micavibrio aeruginosavorus EPB</name>
    <dbReference type="NCBI Taxonomy" id="349215"/>
    <lineage>
        <taxon>Bacteria</taxon>
        <taxon>Pseudomonadati</taxon>
        <taxon>Bdellovibrionota</taxon>
        <taxon>Bdellovibrionia</taxon>
        <taxon>Bdellovibrionales</taxon>
        <taxon>Pseudobdellovibrionaceae</taxon>
        <taxon>Micavibrio</taxon>
    </lineage>
</organism>
<sequence length="315" mass="33384">MMSTARRGLGRGLSALFDDEELVGPSGASASAAPAAASAGQAAPACGATGRVTLSVTQLIPGPTQPRNVFDDATLKELAESISAHGVLQPLLVRPSKVKAGSYEIICGERRWRASQKAGLHDVPVIIRDLDDTQAMEIALIENIQRESLSVLDEAEAYIRLMNEFGHTQEKLAGVVGKSRSHIANTIRLMGLPENVRKLIAKDALTAGHARALITAADPEGLARVVVEKGLSVRETERLAASAEGKAGSAKAKTAKPVKDVDTRALEQDITERLGMKMSIDLKSATKGTVKIKFDDLDQLDVIVQKLVAMGARGL</sequence>
<dbReference type="GO" id="GO:0005694">
    <property type="term" value="C:chromosome"/>
    <property type="evidence" value="ECO:0007669"/>
    <property type="project" value="TreeGrafter"/>
</dbReference>
<dbReference type="PANTHER" id="PTHR33375:SF1">
    <property type="entry name" value="CHROMOSOME-PARTITIONING PROTEIN PARB-RELATED"/>
    <property type="match status" value="1"/>
</dbReference>
<dbReference type="InterPro" id="IPR041468">
    <property type="entry name" value="HTH_ParB/Spo0J"/>
</dbReference>
<gene>
    <name evidence="5" type="ORF">A11S_26</name>
</gene>
<comment type="similarity">
    <text evidence="1">Belongs to the ParB family.</text>
</comment>
<reference evidence="5 6" key="1">
    <citation type="journal article" date="2013" name="ISME J.">
        <title>By their genes ye shall know them: genomic signatures of predatory bacteria.</title>
        <authorList>
            <person name="Pasternak Z."/>
            <person name="Pietrokovski S."/>
            <person name="Rotem O."/>
            <person name="Gophna U."/>
            <person name="Lurie-Weinberger M.N."/>
            <person name="Jurkevitch E."/>
        </authorList>
    </citation>
    <scope>NUCLEOTIDE SEQUENCE [LARGE SCALE GENOMIC DNA]</scope>
    <source>
        <strain evidence="5">EPB</strain>
    </source>
</reference>
<dbReference type="InterPro" id="IPR003115">
    <property type="entry name" value="ParB_N"/>
</dbReference>
<dbReference type="EMBL" id="CP003538">
    <property type="protein sequence ID" value="AGH96864.1"/>
    <property type="molecule type" value="Genomic_DNA"/>
</dbReference>
<dbReference type="InterPro" id="IPR050336">
    <property type="entry name" value="Chromosome_partition/occlusion"/>
</dbReference>
<dbReference type="NCBIfam" id="TIGR00180">
    <property type="entry name" value="parB_part"/>
    <property type="match status" value="1"/>
</dbReference>
<evidence type="ECO:0000313" key="6">
    <source>
        <dbReference type="Proteomes" id="UP000011932"/>
    </source>
</evidence>
<dbReference type="PANTHER" id="PTHR33375">
    <property type="entry name" value="CHROMOSOME-PARTITIONING PROTEIN PARB-RELATED"/>
    <property type="match status" value="1"/>
</dbReference>
<dbReference type="Pfam" id="PF23552">
    <property type="entry name" value="ParB_C"/>
    <property type="match status" value="1"/>
</dbReference>
<keyword evidence="2" id="KW-0159">Chromosome partition</keyword>
<dbReference type="AlphaFoldDB" id="M4VUH7"/>
<dbReference type="RefSeq" id="WP_015466430.1">
    <property type="nucleotide sequence ID" value="NC_020812.1"/>
</dbReference>
<dbReference type="HOGENOM" id="CLU_023853_0_0_5"/>
<dbReference type="InterPro" id="IPR057240">
    <property type="entry name" value="ParB_dimer_C"/>
</dbReference>
<dbReference type="Gene3D" id="3.90.1530.30">
    <property type="match status" value="1"/>
</dbReference>
<dbReference type="Gene3D" id="1.10.10.2830">
    <property type="match status" value="1"/>
</dbReference>
<name>M4VUH7_9BACT</name>
<dbReference type="STRING" id="349215.A11S_26"/>
<dbReference type="Proteomes" id="UP000011932">
    <property type="component" value="Chromosome"/>
</dbReference>
<evidence type="ECO:0000256" key="1">
    <source>
        <dbReference type="ARBA" id="ARBA00006295"/>
    </source>
</evidence>
<evidence type="ECO:0000256" key="3">
    <source>
        <dbReference type="ARBA" id="ARBA00023125"/>
    </source>
</evidence>
<dbReference type="Pfam" id="PF17762">
    <property type="entry name" value="HTH_ParB"/>
    <property type="match status" value="1"/>
</dbReference>
<dbReference type="OrthoDB" id="9802051at2"/>
<dbReference type="CDD" id="cd16393">
    <property type="entry name" value="SPO0J_N"/>
    <property type="match status" value="1"/>
</dbReference>
<dbReference type="PATRIC" id="fig|349215.9.peg.26"/>
<dbReference type="Pfam" id="PF02195">
    <property type="entry name" value="ParB_N"/>
    <property type="match status" value="1"/>
</dbReference>
<feature type="domain" description="ParB-like N-terminal" evidence="4">
    <location>
        <begin position="52"/>
        <end position="144"/>
    </location>
</feature>
<dbReference type="FunFam" id="3.90.1530.30:FF:000001">
    <property type="entry name" value="Chromosome partitioning protein ParB"/>
    <property type="match status" value="1"/>
</dbReference>
<dbReference type="SMART" id="SM00470">
    <property type="entry name" value="ParB"/>
    <property type="match status" value="1"/>
</dbReference>
<proteinExistence type="inferred from homology"/>
<dbReference type="GO" id="GO:0003677">
    <property type="term" value="F:DNA binding"/>
    <property type="evidence" value="ECO:0007669"/>
    <property type="project" value="UniProtKB-KW"/>
</dbReference>
<accession>M4VUH7</accession>
<dbReference type="FunFam" id="1.10.10.2830:FF:000001">
    <property type="entry name" value="Chromosome partitioning protein ParB"/>
    <property type="match status" value="1"/>
</dbReference>
<dbReference type="GO" id="GO:0007059">
    <property type="term" value="P:chromosome segregation"/>
    <property type="evidence" value="ECO:0007669"/>
    <property type="project" value="UniProtKB-KW"/>
</dbReference>
<keyword evidence="3" id="KW-0238">DNA-binding</keyword>